<dbReference type="InterPro" id="IPR009078">
    <property type="entry name" value="Ferritin-like_SF"/>
</dbReference>
<feature type="signal peptide" evidence="2">
    <location>
        <begin position="1"/>
        <end position="24"/>
    </location>
</feature>
<feature type="domain" description="DUF4142" evidence="3">
    <location>
        <begin position="62"/>
        <end position="197"/>
    </location>
</feature>
<dbReference type="Gene3D" id="1.20.1260.10">
    <property type="match status" value="1"/>
</dbReference>
<keyword evidence="2" id="KW-0732">Signal</keyword>
<name>A0AA42LR75_9BURK</name>
<evidence type="ECO:0000256" key="1">
    <source>
        <dbReference type="SAM" id="MobiDB-lite"/>
    </source>
</evidence>
<reference evidence="4" key="1">
    <citation type="submission" date="2022-09" db="EMBL/GenBank/DDBJ databases">
        <title>Intensive care unit water sources are persistently colonized with multi-drug resistant bacteria and are the site of extensive horizontal gene transfer of antibiotic resistance genes.</title>
        <authorList>
            <person name="Diorio-Toth L."/>
        </authorList>
    </citation>
    <scope>NUCLEOTIDE SEQUENCE</scope>
    <source>
        <strain evidence="4">GD03843</strain>
    </source>
</reference>
<organism evidence="4 5">
    <name type="scientific">Achromobacter spanius</name>
    <dbReference type="NCBI Taxonomy" id="217203"/>
    <lineage>
        <taxon>Bacteria</taxon>
        <taxon>Pseudomonadati</taxon>
        <taxon>Pseudomonadota</taxon>
        <taxon>Betaproteobacteria</taxon>
        <taxon>Burkholderiales</taxon>
        <taxon>Alcaligenaceae</taxon>
        <taxon>Achromobacter</taxon>
    </lineage>
</organism>
<protein>
    <submittedName>
        <fullName evidence="4">DUF4142 domain-containing protein</fullName>
    </submittedName>
</protein>
<accession>A0AA42LR75</accession>
<dbReference type="EMBL" id="JAOCDZ010000014">
    <property type="protein sequence ID" value="MDH0738080.1"/>
    <property type="molecule type" value="Genomic_DNA"/>
</dbReference>
<dbReference type="SUPFAM" id="SSF47240">
    <property type="entry name" value="Ferritin-like"/>
    <property type="match status" value="1"/>
</dbReference>
<evidence type="ECO:0000259" key="3">
    <source>
        <dbReference type="Pfam" id="PF13628"/>
    </source>
</evidence>
<feature type="chain" id="PRO_5041378653" evidence="2">
    <location>
        <begin position="25"/>
        <end position="207"/>
    </location>
</feature>
<gene>
    <name evidence="4" type="ORF">N5D93_19845</name>
</gene>
<feature type="region of interest" description="Disordered" evidence="1">
    <location>
        <begin position="26"/>
        <end position="91"/>
    </location>
</feature>
<dbReference type="InterPro" id="IPR025419">
    <property type="entry name" value="DUF4142"/>
</dbReference>
<feature type="compositionally biased region" description="Basic and acidic residues" evidence="1">
    <location>
        <begin position="57"/>
        <end position="67"/>
    </location>
</feature>
<proteinExistence type="predicted"/>
<dbReference type="InterPro" id="IPR012347">
    <property type="entry name" value="Ferritin-like"/>
</dbReference>
<feature type="compositionally biased region" description="Low complexity" evidence="1">
    <location>
        <begin position="27"/>
        <end position="55"/>
    </location>
</feature>
<dbReference type="Pfam" id="PF13628">
    <property type="entry name" value="DUF4142"/>
    <property type="match status" value="1"/>
</dbReference>
<comment type="caution">
    <text evidence="4">The sequence shown here is derived from an EMBL/GenBank/DDBJ whole genome shotgun (WGS) entry which is preliminary data.</text>
</comment>
<dbReference type="AlphaFoldDB" id="A0AA42LR75"/>
<dbReference type="PANTHER" id="PTHR38593">
    <property type="entry name" value="BLR2558 PROTEIN"/>
    <property type="match status" value="1"/>
</dbReference>
<evidence type="ECO:0000313" key="4">
    <source>
        <dbReference type="EMBL" id="MDH0738080.1"/>
    </source>
</evidence>
<dbReference type="RefSeq" id="WP_279996255.1">
    <property type="nucleotide sequence ID" value="NZ_JAOCDZ010000014.1"/>
</dbReference>
<evidence type="ECO:0000313" key="5">
    <source>
        <dbReference type="Proteomes" id="UP001161094"/>
    </source>
</evidence>
<dbReference type="PANTHER" id="PTHR38593:SF1">
    <property type="entry name" value="BLR2558 PROTEIN"/>
    <property type="match status" value="1"/>
</dbReference>
<evidence type="ECO:0000256" key="2">
    <source>
        <dbReference type="SAM" id="SignalP"/>
    </source>
</evidence>
<dbReference type="Proteomes" id="UP001161094">
    <property type="component" value="Unassembled WGS sequence"/>
</dbReference>
<sequence>MKTRTLTAALLSVSVLGAGNFAVAQQTAPTTPSTGAPASPTTPASPGAPAAPMAAESKLDGKDRDFIENAAQSGHMEVEGSKMALEKSQNPEVKKFAQQMIDDHGKAGQKLAALAKSKGVDVPTDPSLMQQAKLKTLGMRDDGFDEAYAEGVGVSAHEDAVKLFEQASNEVKDPELKQFATETLPTLQQHLQMAKTLEQSVKNAKPK</sequence>